<dbReference type="Pfam" id="PF00817">
    <property type="entry name" value="IMS"/>
    <property type="match status" value="1"/>
</dbReference>
<dbReference type="RefSeq" id="WP_209139333.1">
    <property type="nucleotide sequence ID" value="NZ_JAGHKO010000002.1"/>
</dbReference>
<evidence type="ECO:0000256" key="12">
    <source>
        <dbReference type="ARBA" id="ARBA00023125"/>
    </source>
</evidence>
<reference evidence="17 18" key="1">
    <citation type="submission" date="2021-03" db="EMBL/GenBank/DDBJ databases">
        <title>Assistant Professor.</title>
        <authorList>
            <person name="Huq M.A."/>
        </authorList>
    </citation>
    <scope>NUCLEOTIDE SEQUENCE [LARGE SCALE GENOMIC DNA]</scope>
    <source>
        <strain evidence="17 18">MAH-29</strain>
    </source>
</reference>
<evidence type="ECO:0000256" key="15">
    <source>
        <dbReference type="HAMAP-Rule" id="MF_01113"/>
    </source>
</evidence>
<dbReference type="SUPFAM" id="SSF100879">
    <property type="entry name" value="Lesion bypass DNA polymerase (Y-family), little finger domain"/>
    <property type="match status" value="1"/>
</dbReference>
<sequence length="385" mass="43592">MLLSKDRHIAHFDLDAFFVSVETLRNPKFRGKPLLVGGGSDRGVVAACSYEARKFGIHSAMPMKIARRLCPEAIIIKSDFEAYSKYSRLVTDVIKDSVPVFEKASIDEFYIDLTGMDKFFGCLQFTDQLKKKINKESGLPISWGLASNKLISKVATNEVKPNGQLEIPFGNEKTFLAPLSIIKIPGIGKETGYKLLKMGVQTVKVLSEIPMEMMENLLGKSGIDLWRKANGIDETPVLPYHEQKSISTESTFQTDTIDTNFLHSQLVRMTEEIAFQLRQQNKLTGCVTVKVRYSNFETFTKQITISYTNADHVLLQTAKELFNKLYERRLLIRLLGIRFTHLIPGNYQISLFEDTQEMIKLYQAIDSVKKRFGEKTLIRAVGVGV</sequence>
<evidence type="ECO:0000313" key="17">
    <source>
        <dbReference type="EMBL" id="MBO9201273.1"/>
    </source>
</evidence>
<dbReference type="EMBL" id="JAGHKO010000002">
    <property type="protein sequence ID" value="MBO9201273.1"/>
    <property type="molecule type" value="Genomic_DNA"/>
</dbReference>
<keyword evidence="12 15" id="KW-0238">DNA-binding</keyword>
<evidence type="ECO:0000256" key="1">
    <source>
        <dbReference type="ARBA" id="ARBA00004496"/>
    </source>
</evidence>
<dbReference type="Pfam" id="PF21999">
    <property type="entry name" value="IMS_HHH_1"/>
    <property type="match status" value="1"/>
</dbReference>
<dbReference type="InterPro" id="IPR001126">
    <property type="entry name" value="UmuC"/>
</dbReference>
<dbReference type="InterPro" id="IPR036775">
    <property type="entry name" value="DNA_pol_Y-fam_lit_finger_sf"/>
</dbReference>
<feature type="binding site" evidence="15">
    <location>
        <position position="13"/>
    </location>
    <ligand>
        <name>Mg(2+)</name>
        <dbReference type="ChEBI" id="CHEBI:18420"/>
    </ligand>
</feature>
<evidence type="ECO:0000256" key="2">
    <source>
        <dbReference type="ARBA" id="ARBA00010945"/>
    </source>
</evidence>
<keyword evidence="6 15" id="KW-0548">Nucleotidyltransferase</keyword>
<feature type="site" description="Substrate discrimination" evidence="15">
    <location>
        <position position="18"/>
    </location>
</feature>
<comment type="function">
    <text evidence="15">Poorly processive, error-prone DNA polymerase involved in untargeted mutagenesis. Copies undamaged DNA at stalled replication forks, which arise in vivo from mismatched or misaligned primer ends. These misaligned primers can be extended by PolIV. Exhibits no 3'-5' exonuclease (proofreading) activity. May be involved in translesional synthesis, in conjunction with the beta clamp from PolIII.</text>
</comment>
<accession>A0ABS3YTS9</accession>
<evidence type="ECO:0000256" key="6">
    <source>
        <dbReference type="ARBA" id="ARBA00022695"/>
    </source>
</evidence>
<comment type="subcellular location">
    <subcellularLocation>
        <location evidence="1 15">Cytoplasm</location>
    </subcellularLocation>
</comment>
<dbReference type="InterPro" id="IPR050116">
    <property type="entry name" value="DNA_polymerase-Y"/>
</dbReference>
<proteinExistence type="inferred from homology"/>
<evidence type="ECO:0000256" key="4">
    <source>
        <dbReference type="ARBA" id="ARBA00022490"/>
    </source>
</evidence>
<dbReference type="CDD" id="cd03586">
    <property type="entry name" value="PolY_Pol_IV_kappa"/>
    <property type="match status" value="1"/>
</dbReference>
<dbReference type="Gene3D" id="3.30.70.270">
    <property type="match status" value="1"/>
</dbReference>
<dbReference type="InterPro" id="IPR017961">
    <property type="entry name" value="DNA_pol_Y-fam_little_finger"/>
</dbReference>
<comment type="catalytic activity">
    <reaction evidence="14 15">
        <text>DNA(n) + a 2'-deoxyribonucleoside 5'-triphosphate = DNA(n+1) + diphosphate</text>
        <dbReference type="Rhea" id="RHEA:22508"/>
        <dbReference type="Rhea" id="RHEA-COMP:17339"/>
        <dbReference type="Rhea" id="RHEA-COMP:17340"/>
        <dbReference type="ChEBI" id="CHEBI:33019"/>
        <dbReference type="ChEBI" id="CHEBI:61560"/>
        <dbReference type="ChEBI" id="CHEBI:173112"/>
        <dbReference type="EC" id="2.7.7.7"/>
    </reaction>
</comment>
<dbReference type="Proteomes" id="UP000677244">
    <property type="component" value="Unassembled WGS sequence"/>
</dbReference>
<dbReference type="PANTHER" id="PTHR11076:SF33">
    <property type="entry name" value="DNA POLYMERASE KAPPA"/>
    <property type="match status" value="1"/>
</dbReference>
<feature type="binding site" evidence="15">
    <location>
        <position position="107"/>
    </location>
    <ligand>
        <name>Mg(2+)</name>
        <dbReference type="ChEBI" id="CHEBI:18420"/>
    </ligand>
</feature>
<keyword evidence="7 15" id="KW-0235">DNA replication</keyword>
<dbReference type="Gene3D" id="3.30.1490.100">
    <property type="entry name" value="DNA polymerase, Y-family, little finger domain"/>
    <property type="match status" value="1"/>
</dbReference>
<dbReference type="SUPFAM" id="SSF56672">
    <property type="entry name" value="DNA/RNA polymerases"/>
    <property type="match status" value="1"/>
</dbReference>
<keyword evidence="5 15" id="KW-0808">Transferase</keyword>
<evidence type="ECO:0000256" key="7">
    <source>
        <dbReference type="ARBA" id="ARBA00022705"/>
    </source>
</evidence>
<dbReference type="EC" id="2.7.7.7" evidence="15"/>
<evidence type="ECO:0000313" key="18">
    <source>
        <dbReference type="Proteomes" id="UP000677244"/>
    </source>
</evidence>
<evidence type="ECO:0000256" key="3">
    <source>
        <dbReference type="ARBA" id="ARBA00022457"/>
    </source>
</evidence>
<dbReference type="Pfam" id="PF11799">
    <property type="entry name" value="IMS_C"/>
    <property type="match status" value="1"/>
</dbReference>
<keyword evidence="10 15" id="KW-0460">Magnesium</keyword>
<comment type="subunit">
    <text evidence="15">Monomer.</text>
</comment>
<keyword evidence="3 15" id="KW-0515">Mutator protein</keyword>
<feature type="active site" evidence="15">
    <location>
        <position position="108"/>
    </location>
</feature>
<keyword evidence="4 15" id="KW-0963">Cytoplasm</keyword>
<keyword evidence="18" id="KW-1185">Reference proteome</keyword>
<dbReference type="InterPro" id="IPR022880">
    <property type="entry name" value="DNApol_IV"/>
</dbReference>
<organism evidence="17 18">
    <name type="scientific">Niastella soli</name>
    <dbReference type="NCBI Taxonomy" id="2821487"/>
    <lineage>
        <taxon>Bacteria</taxon>
        <taxon>Pseudomonadati</taxon>
        <taxon>Bacteroidota</taxon>
        <taxon>Chitinophagia</taxon>
        <taxon>Chitinophagales</taxon>
        <taxon>Chitinophagaceae</taxon>
        <taxon>Niastella</taxon>
    </lineage>
</organism>
<comment type="cofactor">
    <cofactor evidence="15">
        <name>Mg(2+)</name>
        <dbReference type="ChEBI" id="CHEBI:18420"/>
    </cofactor>
    <text evidence="15">Binds 2 magnesium ions per subunit.</text>
</comment>
<evidence type="ECO:0000256" key="13">
    <source>
        <dbReference type="ARBA" id="ARBA00023204"/>
    </source>
</evidence>
<evidence type="ECO:0000256" key="5">
    <source>
        <dbReference type="ARBA" id="ARBA00022679"/>
    </source>
</evidence>
<dbReference type="InterPro" id="IPR043502">
    <property type="entry name" value="DNA/RNA_pol_sf"/>
</dbReference>
<dbReference type="PROSITE" id="PS50173">
    <property type="entry name" value="UMUC"/>
    <property type="match status" value="1"/>
</dbReference>
<keyword evidence="11 15" id="KW-0239">DNA-directed DNA polymerase</keyword>
<comment type="caution">
    <text evidence="17">The sequence shown here is derived from an EMBL/GenBank/DDBJ whole genome shotgun (WGS) entry which is preliminary data.</text>
</comment>
<evidence type="ECO:0000256" key="9">
    <source>
        <dbReference type="ARBA" id="ARBA00022763"/>
    </source>
</evidence>
<dbReference type="NCBIfam" id="NF002677">
    <property type="entry name" value="PRK02406.1"/>
    <property type="match status" value="1"/>
</dbReference>
<feature type="domain" description="UmuC" evidence="16">
    <location>
        <begin position="9"/>
        <end position="188"/>
    </location>
</feature>
<dbReference type="GO" id="GO:0003887">
    <property type="term" value="F:DNA-directed DNA polymerase activity"/>
    <property type="evidence" value="ECO:0007669"/>
    <property type="project" value="UniProtKB-EC"/>
</dbReference>
<evidence type="ECO:0000256" key="10">
    <source>
        <dbReference type="ARBA" id="ARBA00022842"/>
    </source>
</evidence>
<dbReference type="PANTHER" id="PTHR11076">
    <property type="entry name" value="DNA REPAIR POLYMERASE UMUC / TRANSFERASE FAMILY MEMBER"/>
    <property type="match status" value="1"/>
</dbReference>
<dbReference type="HAMAP" id="MF_01113">
    <property type="entry name" value="DNApol_IV"/>
    <property type="match status" value="1"/>
</dbReference>
<dbReference type="InterPro" id="IPR053848">
    <property type="entry name" value="IMS_HHH_1"/>
</dbReference>
<keyword evidence="9 15" id="KW-0227">DNA damage</keyword>
<dbReference type="Gene3D" id="3.40.1170.60">
    <property type="match status" value="1"/>
</dbReference>
<keyword evidence="13 15" id="KW-0234">DNA repair</keyword>
<evidence type="ECO:0000256" key="8">
    <source>
        <dbReference type="ARBA" id="ARBA00022723"/>
    </source>
</evidence>
<dbReference type="Gene3D" id="1.10.150.20">
    <property type="entry name" value="5' to 3' exonuclease, C-terminal subdomain"/>
    <property type="match status" value="1"/>
</dbReference>
<name>A0ABS3YTS9_9BACT</name>
<dbReference type="InterPro" id="IPR043128">
    <property type="entry name" value="Rev_trsase/Diguanyl_cyclase"/>
</dbReference>
<gene>
    <name evidence="15 17" type="primary">dinB</name>
    <name evidence="17" type="ORF">J7I42_13415</name>
</gene>
<evidence type="ECO:0000256" key="11">
    <source>
        <dbReference type="ARBA" id="ARBA00022932"/>
    </source>
</evidence>
<comment type="similarity">
    <text evidence="2 15">Belongs to the DNA polymerase type-Y family.</text>
</comment>
<evidence type="ECO:0000256" key="14">
    <source>
        <dbReference type="ARBA" id="ARBA00049244"/>
    </source>
</evidence>
<keyword evidence="8 15" id="KW-0479">Metal-binding</keyword>
<evidence type="ECO:0000259" key="16">
    <source>
        <dbReference type="PROSITE" id="PS50173"/>
    </source>
</evidence>
<protein>
    <recommendedName>
        <fullName evidence="15">DNA polymerase IV</fullName>
        <shortName evidence="15">Pol IV</shortName>
        <ecNumber evidence="15">2.7.7.7</ecNumber>
    </recommendedName>
</protein>